<protein>
    <recommendedName>
        <fullName evidence="3">Tc1-like transposase DDE domain-containing protein</fullName>
    </recommendedName>
</protein>
<dbReference type="GO" id="GO:0003676">
    <property type="term" value="F:nucleic acid binding"/>
    <property type="evidence" value="ECO:0007669"/>
    <property type="project" value="InterPro"/>
</dbReference>
<dbReference type="AlphaFoldDB" id="F9XEV7"/>
<dbReference type="OMA" id="WEAFENG"/>
<dbReference type="RefSeq" id="XP_003850865.1">
    <property type="nucleotide sequence ID" value="XM_003850817.1"/>
</dbReference>
<dbReference type="EMBL" id="CM001202">
    <property type="protein sequence ID" value="EGP85841.1"/>
    <property type="molecule type" value="Genomic_DNA"/>
</dbReference>
<dbReference type="eggNOG" id="ENOG502RQHP">
    <property type="taxonomic scope" value="Eukaryota"/>
</dbReference>
<dbReference type="KEGG" id="ztr:MYCGRDRAFT_44748"/>
<keyword evidence="2" id="KW-1185">Reference proteome</keyword>
<dbReference type="Proteomes" id="UP000008062">
    <property type="component" value="Chromosome 7"/>
</dbReference>
<evidence type="ECO:0000313" key="2">
    <source>
        <dbReference type="Proteomes" id="UP000008062"/>
    </source>
</evidence>
<evidence type="ECO:0000313" key="1">
    <source>
        <dbReference type="EMBL" id="EGP85841.1"/>
    </source>
</evidence>
<sequence length="70" mass="8066">WPPYSPDINPIKHKVYELAPHIDNIINKDRQKEVLANVLPRAWKLISRDIIEEVISSMPRRVKALIAAQG</sequence>
<dbReference type="InterPro" id="IPR036397">
    <property type="entry name" value="RNaseH_sf"/>
</dbReference>
<dbReference type="GeneID" id="13397733"/>
<dbReference type="OrthoDB" id="5410741at2759"/>
<organism evidence="1 2">
    <name type="scientific">Zymoseptoria tritici (strain CBS 115943 / IPO323)</name>
    <name type="common">Speckled leaf blotch fungus</name>
    <name type="synonym">Septoria tritici</name>
    <dbReference type="NCBI Taxonomy" id="336722"/>
    <lineage>
        <taxon>Eukaryota</taxon>
        <taxon>Fungi</taxon>
        <taxon>Dikarya</taxon>
        <taxon>Ascomycota</taxon>
        <taxon>Pezizomycotina</taxon>
        <taxon>Dothideomycetes</taxon>
        <taxon>Dothideomycetidae</taxon>
        <taxon>Mycosphaerellales</taxon>
        <taxon>Mycosphaerellaceae</taxon>
        <taxon>Zymoseptoria</taxon>
    </lineage>
</organism>
<dbReference type="InParanoid" id="F9XEV7"/>
<name>F9XEV7_ZYMTI</name>
<accession>F9XEV7</accession>
<proteinExistence type="predicted"/>
<reference evidence="1 2" key="1">
    <citation type="journal article" date="2011" name="PLoS Genet.">
        <title>Finished genome of the fungal wheat pathogen Mycosphaerella graminicola reveals dispensome structure, chromosome plasticity, and stealth pathogenesis.</title>
        <authorList>
            <person name="Goodwin S.B."/>
            <person name="Ben M'barek S."/>
            <person name="Dhillon B."/>
            <person name="Wittenberg A.H.J."/>
            <person name="Crane C.F."/>
            <person name="Hane J.K."/>
            <person name="Foster A.J."/>
            <person name="Van der Lee T.A.J."/>
            <person name="Grimwood J."/>
            <person name="Aerts A."/>
            <person name="Antoniw J."/>
            <person name="Bailey A."/>
            <person name="Bluhm B."/>
            <person name="Bowler J."/>
            <person name="Bristow J."/>
            <person name="van der Burgt A."/>
            <person name="Canto-Canche B."/>
            <person name="Churchill A.C.L."/>
            <person name="Conde-Ferraez L."/>
            <person name="Cools H.J."/>
            <person name="Coutinho P.M."/>
            <person name="Csukai M."/>
            <person name="Dehal P."/>
            <person name="De Wit P."/>
            <person name="Donzelli B."/>
            <person name="van de Geest H.C."/>
            <person name="van Ham R.C.H.J."/>
            <person name="Hammond-Kosack K.E."/>
            <person name="Henrissat B."/>
            <person name="Kilian A."/>
            <person name="Kobayashi A.K."/>
            <person name="Koopmann E."/>
            <person name="Kourmpetis Y."/>
            <person name="Kuzniar A."/>
            <person name="Lindquist E."/>
            <person name="Lombard V."/>
            <person name="Maliepaard C."/>
            <person name="Martins N."/>
            <person name="Mehrabi R."/>
            <person name="Nap J.P.H."/>
            <person name="Ponomarenko A."/>
            <person name="Rudd J.J."/>
            <person name="Salamov A."/>
            <person name="Schmutz J."/>
            <person name="Schouten H.J."/>
            <person name="Shapiro H."/>
            <person name="Stergiopoulos I."/>
            <person name="Torriani S.F.F."/>
            <person name="Tu H."/>
            <person name="de Vries R.P."/>
            <person name="Waalwijk C."/>
            <person name="Ware S.B."/>
            <person name="Wiebenga A."/>
            <person name="Zwiers L.-H."/>
            <person name="Oliver R.P."/>
            <person name="Grigoriev I.V."/>
            <person name="Kema G.H.J."/>
        </authorList>
    </citation>
    <scope>NUCLEOTIDE SEQUENCE [LARGE SCALE GENOMIC DNA]</scope>
    <source>
        <strain evidence="2">CBS 115943 / IPO323</strain>
    </source>
</reference>
<evidence type="ECO:0008006" key="3">
    <source>
        <dbReference type="Google" id="ProtNLM"/>
    </source>
</evidence>
<dbReference type="HOGENOM" id="CLU_033666_12_6_1"/>
<dbReference type="Gene3D" id="3.30.420.10">
    <property type="entry name" value="Ribonuclease H-like superfamily/Ribonuclease H"/>
    <property type="match status" value="1"/>
</dbReference>
<feature type="non-terminal residue" evidence="1">
    <location>
        <position position="1"/>
    </location>
</feature>
<gene>
    <name evidence="1" type="ORF">MYCGRDRAFT_44748</name>
</gene>